<dbReference type="AlphaFoldDB" id="A0A1F8ESV7"/>
<gene>
    <name evidence="1" type="ORF">A2746_01925</name>
</gene>
<name>A0A1F8ESV7_9BACT</name>
<sequence length="264" mass="29169">MIVGLVFILIFILVGYGAYVWIRIEPTCFDNVKNGKEEGVDCGLVACGKTCEPAIAPLEVISKDYVASPVGDYDFVAKIRNPNVLYGAVSFSYNLSFLGQDKTQLAKKTGSSYILPGQTKYVVISSIGGINGWTEASFEINSVQWSKVQSFDTAVNFMIRRQVFSSGQNGNSELEAVVFNDSDFDFDKVDVAIVIFDEAGGIIGAAKTDIRTFLAGTERGFKVQWPYSVDSRAAKTDTEAATNLFENQNFLRKYGTQEKFQKFY</sequence>
<comment type="caution">
    <text evidence="1">The sequence shown here is derived from an EMBL/GenBank/DDBJ whole genome shotgun (WGS) entry which is preliminary data.</text>
</comment>
<accession>A0A1F8ESV7</accession>
<proteinExistence type="predicted"/>
<protein>
    <submittedName>
        <fullName evidence="1">Uncharacterized protein</fullName>
    </submittedName>
</protein>
<dbReference type="EMBL" id="MGJJ01000031">
    <property type="protein sequence ID" value="OGN03947.1"/>
    <property type="molecule type" value="Genomic_DNA"/>
</dbReference>
<evidence type="ECO:0000313" key="1">
    <source>
        <dbReference type="EMBL" id="OGN03947.1"/>
    </source>
</evidence>
<organism evidence="1 2">
    <name type="scientific">Candidatus Yanofskybacteria bacterium RIFCSPHIGHO2_01_FULL_44_22</name>
    <dbReference type="NCBI Taxonomy" id="1802669"/>
    <lineage>
        <taxon>Bacteria</taxon>
        <taxon>Candidatus Yanofskyibacteriota</taxon>
    </lineage>
</organism>
<dbReference type="STRING" id="1802669.A2746_01925"/>
<evidence type="ECO:0000313" key="2">
    <source>
        <dbReference type="Proteomes" id="UP000177419"/>
    </source>
</evidence>
<dbReference type="Proteomes" id="UP000177419">
    <property type="component" value="Unassembled WGS sequence"/>
</dbReference>
<reference evidence="1 2" key="1">
    <citation type="journal article" date="2016" name="Nat. Commun.">
        <title>Thousands of microbial genomes shed light on interconnected biogeochemical processes in an aquifer system.</title>
        <authorList>
            <person name="Anantharaman K."/>
            <person name="Brown C.T."/>
            <person name="Hug L.A."/>
            <person name="Sharon I."/>
            <person name="Castelle C.J."/>
            <person name="Probst A.J."/>
            <person name="Thomas B.C."/>
            <person name="Singh A."/>
            <person name="Wilkins M.J."/>
            <person name="Karaoz U."/>
            <person name="Brodie E.L."/>
            <person name="Williams K.H."/>
            <person name="Hubbard S.S."/>
            <person name="Banfield J.F."/>
        </authorList>
    </citation>
    <scope>NUCLEOTIDE SEQUENCE [LARGE SCALE GENOMIC DNA]</scope>
</reference>